<dbReference type="PANTHER" id="PTHR33577:SF19">
    <property type="entry name" value="HEME HALOPEROXIDASE FAMILY PROFILE DOMAIN-CONTAINING PROTEIN-RELATED"/>
    <property type="match status" value="1"/>
</dbReference>
<keyword evidence="11" id="KW-1185">Reference proteome</keyword>
<reference evidence="10" key="1">
    <citation type="submission" date="2021-07" db="EMBL/GenBank/DDBJ databases">
        <authorList>
            <person name="Durling M."/>
        </authorList>
    </citation>
    <scope>NUCLEOTIDE SEQUENCE</scope>
</reference>
<keyword evidence="2" id="KW-0575">Peroxidase</keyword>
<comment type="similarity">
    <text evidence="7">Belongs to the chloroperoxidase family.</text>
</comment>
<dbReference type="OrthoDB" id="407298at2759"/>
<comment type="caution">
    <text evidence="10">The sequence shown here is derived from an EMBL/GenBank/DDBJ whole genome shotgun (WGS) entry which is preliminary data.</text>
</comment>
<evidence type="ECO:0000313" key="10">
    <source>
        <dbReference type="EMBL" id="CAG8979622.1"/>
    </source>
</evidence>
<dbReference type="Proteomes" id="UP000701801">
    <property type="component" value="Unassembled WGS sequence"/>
</dbReference>
<dbReference type="GO" id="GO:0004601">
    <property type="term" value="F:peroxidase activity"/>
    <property type="evidence" value="ECO:0007669"/>
    <property type="project" value="UniProtKB-KW"/>
</dbReference>
<keyword evidence="8" id="KW-0732">Signal</keyword>
<evidence type="ECO:0000256" key="7">
    <source>
        <dbReference type="ARBA" id="ARBA00025795"/>
    </source>
</evidence>
<accession>A0A9N9Q9M9</accession>
<dbReference type="Gene3D" id="1.10.489.10">
    <property type="entry name" value="Chloroperoxidase-like"/>
    <property type="match status" value="1"/>
</dbReference>
<organism evidence="10 11">
    <name type="scientific">Hymenoscyphus albidus</name>
    <dbReference type="NCBI Taxonomy" id="595503"/>
    <lineage>
        <taxon>Eukaryota</taxon>
        <taxon>Fungi</taxon>
        <taxon>Dikarya</taxon>
        <taxon>Ascomycota</taxon>
        <taxon>Pezizomycotina</taxon>
        <taxon>Leotiomycetes</taxon>
        <taxon>Helotiales</taxon>
        <taxon>Helotiaceae</taxon>
        <taxon>Hymenoscyphus</taxon>
    </lineage>
</organism>
<dbReference type="AlphaFoldDB" id="A0A9N9Q9M9"/>
<dbReference type="PANTHER" id="PTHR33577">
    <property type="entry name" value="STERIGMATOCYSTIN BIOSYNTHESIS PEROXIDASE STCC-RELATED"/>
    <property type="match status" value="1"/>
</dbReference>
<feature type="signal peptide" evidence="8">
    <location>
        <begin position="1"/>
        <end position="21"/>
    </location>
</feature>
<keyword evidence="6" id="KW-0408">Iron</keyword>
<comment type="cofactor">
    <cofactor evidence="1">
        <name>heme b</name>
        <dbReference type="ChEBI" id="CHEBI:60344"/>
    </cofactor>
</comment>
<evidence type="ECO:0000313" key="11">
    <source>
        <dbReference type="Proteomes" id="UP000701801"/>
    </source>
</evidence>
<evidence type="ECO:0000256" key="3">
    <source>
        <dbReference type="ARBA" id="ARBA00022617"/>
    </source>
</evidence>
<dbReference type="PROSITE" id="PS51405">
    <property type="entry name" value="HEME_HALOPEROXIDASE"/>
    <property type="match status" value="1"/>
</dbReference>
<gene>
    <name evidence="10" type="ORF">HYALB_00011985</name>
</gene>
<evidence type="ECO:0000256" key="4">
    <source>
        <dbReference type="ARBA" id="ARBA00022723"/>
    </source>
</evidence>
<proteinExistence type="inferred from homology"/>
<name>A0A9N9Q9M9_9HELO</name>
<keyword evidence="3" id="KW-0349">Heme</keyword>
<evidence type="ECO:0000259" key="9">
    <source>
        <dbReference type="PROSITE" id="PS51405"/>
    </source>
</evidence>
<dbReference type="EMBL" id="CAJVRM010000326">
    <property type="protein sequence ID" value="CAG8979622.1"/>
    <property type="molecule type" value="Genomic_DNA"/>
</dbReference>
<sequence>MKLSSSSILIAGAFCAATCSAQNDWKAPLTTDKRSPCPMVNSLANHGFLPRDGREITLQALKDGFKQGANLAESATEVVGGKALSTSTTGNPETFNLDDLKKHPGFLEHDASLSRQDTFFGDNAIFNSSIWDHTLGFFPDPVISVRQAAAAIADRQVKARAENPEFNMTAGDKTAMNIETSLYLLTFVDEAQSVQKEWVEVLFTEERLPIVEGWVKPTTEVTVPMVLAKVAEIGNALPLPK</sequence>
<evidence type="ECO:0000256" key="6">
    <source>
        <dbReference type="ARBA" id="ARBA00023004"/>
    </source>
</evidence>
<keyword evidence="5" id="KW-0560">Oxidoreductase</keyword>
<feature type="domain" description="Heme haloperoxidase family profile" evidence="9">
    <location>
        <begin position="21"/>
        <end position="232"/>
    </location>
</feature>
<keyword evidence="4" id="KW-0479">Metal-binding</keyword>
<dbReference type="GO" id="GO:0046872">
    <property type="term" value="F:metal ion binding"/>
    <property type="evidence" value="ECO:0007669"/>
    <property type="project" value="UniProtKB-KW"/>
</dbReference>
<evidence type="ECO:0000256" key="5">
    <source>
        <dbReference type="ARBA" id="ARBA00023002"/>
    </source>
</evidence>
<dbReference type="Pfam" id="PF01328">
    <property type="entry name" value="Peroxidase_2"/>
    <property type="match status" value="1"/>
</dbReference>
<feature type="chain" id="PRO_5040147108" description="Heme haloperoxidase family profile domain-containing protein" evidence="8">
    <location>
        <begin position="22"/>
        <end position="241"/>
    </location>
</feature>
<protein>
    <recommendedName>
        <fullName evidence="9">Heme haloperoxidase family profile domain-containing protein</fullName>
    </recommendedName>
</protein>
<dbReference type="InterPro" id="IPR000028">
    <property type="entry name" value="Chloroperoxidase"/>
</dbReference>
<evidence type="ECO:0000256" key="1">
    <source>
        <dbReference type="ARBA" id="ARBA00001970"/>
    </source>
</evidence>
<evidence type="ECO:0000256" key="8">
    <source>
        <dbReference type="SAM" id="SignalP"/>
    </source>
</evidence>
<dbReference type="InterPro" id="IPR036851">
    <property type="entry name" value="Chloroperoxidase-like_sf"/>
</dbReference>
<evidence type="ECO:0000256" key="2">
    <source>
        <dbReference type="ARBA" id="ARBA00022559"/>
    </source>
</evidence>
<dbReference type="SUPFAM" id="SSF47571">
    <property type="entry name" value="Cloroperoxidase"/>
    <property type="match status" value="1"/>
</dbReference>